<evidence type="ECO:0000313" key="2">
    <source>
        <dbReference type="Proteomes" id="UP000244336"/>
    </source>
</evidence>
<organism evidence="1 2">
    <name type="scientific">Panicum hallii var. hallii</name>
    <dbReference type="NCBI Taxonomy" id="1504633"/>
    <lineage>
        <taxon>Eukaryota</taxon>
        <taxon>Viridiplantae</taxon>
        <taxon>Streptophyta</taxon>
        <taxon>Embryophyta</taxon>
        <taxon>Tracheophyta</taxon>
        <taxon>Spermatophyta</taxon>
        <taxon>Magnoliopsida</taxon>
        <taxon>Liliopsida</taxon>
        <taxon>Poales</taxon>
        <taxon>Poaceae</taxon>
        <taxon>PACMAD clade</taxon>
        <taxon>Panicoideae</taxon>
        <taxon>Panicodae</taxon>
        <taxon>Paniceae</taxon>
        <taxon>Panicinae</taxon>
        <taxon>Panicum</taxon>
        <taxon>Panicum sect. Panicum</taxon>
    </lineage>
</organism>
<dbReference type="Proteomes" id="UP000244336">
    <property type="component" value="Chromosome 5"/>
</dbReference>
<accession>A0A2T7DKG3</accession>
<evidence type="ECO:0000313" key="1">
    <source>
        <dbReference type="EMBL" id="PUZ56072.1"/>
    </source>
</evidence>
<dbReference type="AlphaFoldDB" id="A0A2T7DKG3"/>
<sequence>MAAWRHAQFPTDQKRCIQENTERVFFEAHIIMRSGCLETQLLLIAEAHMRLGCQCEQISSYTRGCVAL</sequence>
<proteinExistence type="predicted"/>
<keyword evidence="2" id="KW-1185">Reference proteome</keyword>
<gene>
    <name evidence="1" type="ORF">GQ55_5G266200</name>
</gene>
<protein>
    <submittedName>
        <fullName evidence="1">Uncharacterized protein</fullName>
    </submittedName>
</protein>
<dbReference type="Gramene" id="PUZ56072">
    <property type="protein sequence ID" value="PUZ56072"/>
    <property type="gene ID" value="GQ55_5G266200"/>
</dbReference>
<dbReference type="EMBL" id="CM009753">
    <property type="protein sequence ID" value="PUZ56072.1"/>
    <property type="molecule type" value="Genomic_DNA"/>
</dbReference>
<reference evidence="1 2" key="1">
    <citation type="submission" date="2018-04" db="EMBL/GenBank/DDBJ databases">
        <title>WGS assembly of Panicum hallii var. hallii HAL2.</title>
        <authorList>
            <person name="Lovell J."/>
            <person name="Jenkins J."/>
            <person name="Lowry D."/>
            <person name="Mamidi S."/>
            <person name="Sreedasyam A."/>
            <person name="Weng X."/>
            <person name="Barry K."/>
            <person name="Bonette J."/>
            <person name="Campitelli B."/>
            <person name="Daum C."/>
            <person name="Gordon S."/>
            <person name="Gould B."/>
            <person name="Lipzen A."/>
            <person name="MacQueen A."/>
            <person name="Palacio-Mejia J."/>
            <person name="Plott C."/>
            <person name="Shakirov E."/>
            <person name="Shu S."/>
            <person name="Yoshinaga Y."/>
            <person name="Zane M."/>
            <person name="Rokhsar D."/>
            <person name="Grimwood J."/>
            <person name="Schmutz J."/>
            <person name="Juenger T."/>
        </authorList>
    </citation>
    <scope>NUCLEOTIDE SEQUENCE [LARGE SCALE GENOMIC DNA]</scope>
    <source>
        <strain evidence="2">cv. HAL2</strain>
    </source>
</reference>
<name>A0A2T7DKG3_9POAL</name>